<name>A0A840N429_9BRAD</name>
<dbReference type="RefSeq" id="WP_156449424.1">
    <property type="nucleotide sequence ID" value="NZ_JACHIJ010000005.1"/>
</dbReference>
<feature type="chain" id="PRO_5033037093" evidence="1">
    <location>
        <begin position="21"/>
        <end position="302"/>
    </location>
</feature>
<keyword evidence="1" id="KW-0732">Signal</keyword>
<proteinExistence type="predicted"/>
<dbReference type="EMBL" id="JACHIJ010000005">
    <property type="protein sequence ID" value="MBB5053662.1"/>
    <property type="molecule type" value="Genomic_DNA"/>
</dbReference>
<organism evidence="2 3">
    <name type="scientific">Afipia massiliensis</name>
    <dbReference type="NCBI Taxonomy" id="211460"/>
    <lineage>
        <taxon>Bacteria</taxon>
        <taxon>Pseudomonadati</taxon>
        <taxon>Pseudomonadota</taxon>
        <taxon>Alphaproteobacteria</taxon>
        <taxon>Hyphomicrobiales</taxon>
        <taxon>Nitrobacteraceae</taxon>
        <taxon>Afipia</taxon>
    </lineage>
</organism>
<evidence type="ECO:0000313" key="3">
    <source>
        <dbReference type="Proteomes" id="UP000521227"/>
    </source>
</evidence>
<dbReference type="Gene3D" id="2.40.10.10">
    <property type="entry name" value="Trypsin-like serine proteases"/>
    <property type="match status" value="1"/>
</dbReference>
<dbReference type="Proteomes" id="UP000521227">
    <property type="component" value="Unassembled WGS sequence"/>
</dbReference>
<evidence type="ECO:0000313" key="2">
    <source>
        <dbReference type="EMBL" id="MBB5053662.1"/>
    </source>
</evidence>
<comment type="caution">
    <text evidence="2">The sequence shown here is derived from an EMBL/GenBank/DDBJ whole genome shotgun (WGS) entry which is preliminary data.</text>
</comment>
<dbReference type="InterPro" id="IPR043504">
    <property type="entry name" value="Peptidase_S1_PA_chymotrypsin"/>
</dbReference>
<accession>A0A840N429</accession>
<feature type="signal peptide" evidence="1">
    <location>
        <begin position="1"/>
        <end position="20"/>
    </location>
</feature>
<gene>
    <name evidence="2" type="ORF">HNQ36_003662</name>
</gene>
<dbReference type="InterPro" id="IPR009003">
    <property type="entry name" value="Peptidase_S1_PA"/>
</dbReference>
<reference evidence="2 3" key="1">
    <citation type="submission" date="2020-08" db="EMBL/GenBank/DDBJ databases">
        <title>Genomic Encyclopedia of Type Strains, Phase IV (KMG-IV): sequencing the most valuable type-strain genomes for metagenomic binning, comparative biology and taxonomic classification.</title>
        <authorList>
            <person name="Goeker M."/>
        </authorList>
    </citation>
    <scope>NUCLEOTIDE SEQUENCE [LARGE SCALE GENOMIC DNA]</scope>
    <source>
        <strain evidence="2 3">DSM 17498</strain>
    </source>
</reference>
<dbReference type="AlphaFoldDB" id="A0A840N429"/>
<dbReference type="SUPFAM" id="SSF50494">
    <property type="entry name" value="Trypsin-like serine proteases"/>
    <property type="match status" value="1"/>
</dbReference>
<protein>
    <submittedName>
        <fullName evidence="2">Uncharacterized protein</fullName>
    </submittedName>
</protein>
<sequence length="302" mass="33053">MSCRRYIALWVVAVICSTNALDSNARSEDIYTSHHPIHKIAVIDDDGRMTEEEYAQKKGVPVEEVQNRLAATGVLKCDNDSTSAQITGANDTITTVAHMFKSKECAKRNEPKKCSFTVKVGGKELTSLIASLADIGYKCPGGRRKDDWAVLKLQTPIGVKPYALPYSDEKIWPDDPVISIAATSTDFYRVAGRDSRAPPKSIEECQGRYPYFEDGLQVMFASNCDSSQGSSGGSMLRERKRHDVLMAITAGNKETAAQINRAERTGVPTSRAFAEGKWASYHIPLKGAFLEAVEKAIGGRSP</sequence>
<evidence type="ECO:0000256" key="1">
    <source>
        <dbReference type="SAM" id="SignalP"/>
    </source>
</evidence>